<keyword evidence="6 15" id="KW-0436">Ligase</keyword>
<dbReference type="GO" id="GO:0005524">
    <property type="term" value="F:ATP binding"/>
    <property type="evidence" value="ECO:0007669"/>
    <property type="project" value="UniProtKB-UniRule"/>
</dbReference>
<gene>
    <name evidence="15" type="primary">pheT</name>
    <name evidence="20" type="ORF">MS2017_0769</name>
</gene>
<dbReference type="Gene3D" id="3.30.70.380">
    <property type="entry name" value="Ferrodoxin-fold anticodon-binding domain"/>
    <property type="match status" value="1"/>
</dbReference>
<dbReference type="FunFam" id="3.30.930.10:FF:000022">
    <property type="entry name" value="Phenylalanine--tRNA ligase beta subunit"/>
    <property type="match status" value="1"/>
</dbReference>
<evidence type="ECO:0000256" key="11">
    <source>
        <dbReference type="ARBA" id="ARBA00022884"/>
    </source>
</evidence>
<dbReference type="GO" id="GO:0000287">
    <property type="term" value="F:magnesium ion binding"/>
    <property type="evidence" value="ECO:0007669"/>
    <property type="project" value="UniProtKB-UniRule"/>
</dbReference>
<dbReference type="InterPro" id="IPR036690">
    <property type="entry name" value="Fdx_antiC-bd_sf"/>
</dbReference>
<dbReference type="SUPFAM" id="SSF56037">
    <property type="entry name" value="PheT/TilS domain"/>
    <property type="match status" value="1"/>
</dbReference>
<dbReference type="InterPro" id="IPR005146">
    <property type="entry name" value="B3/B4_tRNA-bd"/>
</dbReference>
<dbReference type="EC" id="6.1.1.20" evidence="15"/>
<dbReference type="Pfam" id="PF03483">
    <property type="entry name" value="B3_4"/>
    <property type="match status" value="1"/>
</dbReference>
<evidence type="ECO:0000256" key="13">
    <source>
        <dbReference type="ARBA" id="ARBA00023146"/>
    </source>
</evidence>
<reference evidence="20 21" key="1">
    <citation type="submission" date="2017-11" db="EMBL/GenBank/DDBJ databases">
        <title>Genome sequence of the bacterial symbiont EPR9N from a vent mussel Bathymodiolus thermophilus.</title>
        <authorList>
            <person name="Won Y.-J."/>
        </authorList>
    </citation>
    <scope>NUCLEOTIDE SEQUENCE [LARGE SCALE GENOMIC DNA]</scope>
    <source>
        <strain evidence="20 21">EPR9N</strain>
    </source>
</reference>
<dbReference type="SUPFAM" id="SSF46955">
    <property type="entry name" value="Putative DNA-binding domain"/>
    <property type="match status" value="1"/>
</dbReference>
<dbReference type="InterPro" id="IPR002547">
    <property type="entry name" value="tRNA-bd_dom"/>
</dbReference>
<dbReference type="FunFam" id="2.40.50.140:FF:000045">
    <property type="entry name" value="Phenylalanine--tRNA ligase beta subunit"/>
    <property type="match status" value="1"/>
</dbReference>
<evidence type="ECO:0000256" key="5">
    <source>
        <dbReference type="ARBA" id="ARBA00022555"/>
    </source>
</evidence>
<dbReference type="InterPro" id="IPR041616">
    <property type="entry name" value="PheRS_beta_core"/>
</dbReference>
<dbReference type="InterPro" id="IPR005147">
    <property type="entry name" value="tRNA_synthase_B5-dom"/>
</dbReference>
<feature type="binding site" evidence="15">
    <location>
        <position position="460"/>
    </location>
    <ligand>
        <name>Mg(2+)</name>
        <dbReference type="ChEBI" id="CHEBI:18420"/>
        <note>shared with alpha subunit</note>
    </ligand>
</feature>
<keyword evidence="7 15" id="KW-0479">Metal-binding</keyword>
<evidence type="ECO:0000259" key="19">
    <source>
        <dbReference type="PROSITE" id="PS51483"/>
    </source>
</evidence>
<dbReference type="SMART" id="SM00896">
    <property type="entry name" value="FDX-ACB"/>
    <property type="match status" value="1"/>
</dbReference>
<keyword evidence="4 15" id="KW-0963">Cytoplasm</keyword>
<evidence type="ECO:0000256" key="9">
    <source>
        <dbReference type="ARBA" id="ARBA00022840"/>
    </source>
</evidence>
<evidence type="ECO:0000256" key="8">
    <source>
        <dbReference type="ARBA" id="ARBA00022741"/>
    </source>
</evidence>
<accession>A0A3G3IKW4</accession>
<evidence type="ECO:0000256" key="15">
    <source>
        <dbReference type="HAMAP-Rule" id="MF_00283"/>
    </source>
</evidence>
<dbReference type="InterPro" id="IPR020825">
    <property type="entry name" value="Phe-tRNA_synthase-like_B3/B4"/>
</dbReference>
<dbReference type="GO" id="GO:0009328">
    <property type="term" value="C:phenylalanine-tRNA ligase complex"/>
    <property type="evidence" value="ECO:0007669"/>
    <property type="project" value="TreeGrafter"/>
</dbReference>
<evidence type="ECO:0000256" key="16">
    <source>
        <dbReference type="PROSITE-ProRule" id="PRU00209"/>
    </source>
</evidence>
<evidence type="ECO:0000256" key="3">
    <source>
        <dbReference type="ARBA" id="ARBA00011209"/>
    </source>
</evidence>
<dbReference type="Pfam" id="PF03484">
    <property type="entry name" value="B5"/>
    <property type="match status" value="1"/>
</dbReference>
<keyword evidence="9 15" id="KW-0067">ATP-binding</keyword>
<dbReference type="NCBIfam" id="TIGR00472">
    <property type="entry name" value="pheT_bact"/>
    <property type="match status" value="1"/>
</dbReference>
<dbReference type="InterPro" id="IPR033714">
    <property type="entry name" value="tRNA_bind_bactPheRS"/>
</dbReference>
<feature type="domain" description="B5" evidence="19">
    <location>
        <begin position="400"/>
        <end position="476"/>
    </location>
</feature>
<dbReference type="InterPro" id="IPR045864">
    <property type="entry name" value="aa-tRNA-synth_II/BPL/LPL"/>
</dbReference>
<dbReference type="RefSeq" id="WP_122951319.1">
    <property type="nucleotide sequence ID" value="NZ_CP024634.1"/>
</dbReference>
<evidence type="ECO:0000259" key="17">
    <source>
        <dbReference type="PROSITE" id="PS50886"/>
    </source>
</evidence>
<dbReference type="SUPFAM" id="SSF55681">
    <property type="entry name" value="Class II aaRS and biotin synthetases"/>
    <property type="match status" value="1"/>
</dbReference>
<dbReference type="AlphaFoldDB" id="A0A3G3IKW4"/>
<evidence type="ECO:0000259" key="18">
    <source>
        <dbReference type="PROSITE" id="PS51447"/>
    </source>
</evidence>
<dbReference type="InterPro" id="IPR045060">
    <property type="entry name" value="Phe-tRNA-ligase_IIc_bsu"/>
</dbReference>
<comment type="subcellular location">
    <subcellularLocation>
        <location evidence="1 15">Cytoplasm</location>
    </subcellularLocation>
</comment>
<dbReference type="Pfam" id="PF17759">
    <property type="entry name" value="tRNA_synthFbeta"/>
    <property type="match status" value="1"/>
</dbReference>
<sequence>MNISTTWLREWIDPKVSDEVLAEQLTMAGLEVDGMAPVAPYFENIVVGHVLSCEKHPDADKLNLCQVDVGKGDALQIICGANNIRADLKVIVATVGAVLPNGLKIKKAKLRGVESLGMICSDSELGMADSSEGIAELDANAPIGENIRKYLNLDDNIIELDITPNRGDCFSILGVVREVSANYELPFELPSFPVQTQVKSSINTSVSNTTACPKYLSRSVLGIDNTVKTPQWMIDKLVRSGQALHSPVVDITNFVLMELGQPMHAFDATKINGAIEVRNAKAGEKIALLNETTVTLNEDTLVVADSGSVLAIAGVMGGLDSATQSNSTDILLESAFFEPVSIAGKARNYGLHTESSLRFERGVDFAITELALDRATQLIIEICGGQASDVNACIDKASLPKLLPITITQDKIHKILGFELEAKWIEKKFIGLDFEISSKTDNTWTIVPPSFRFDIRLPADLIEELARLYGYDKIPVQKLSLDANINAVEEAQIDKYDIAQSLVTRGYQEVITYSFISEKYHNLINANANKIALSNPISAELSVMRSSLWAGLLQSVESNQRRGHNNARFFEIGLCFSGVKANEQSNKLAGIISGNRFDAQWSGDLMPVDFFDAKADLESLLKLTGVTFEFSASEHPALQKGQTAKITLNDKQVGWIGALAPNVAKELSLPKCYLFEIDLPVLLAGKIAKYEAFSQYQQSQRDIALVLDEATPVAVLIDSIEAMQQQNFVGVSLFDVYAGENIEIGQKSIALNLVYQSLEATMDDAQVNNKVDKVLDLLQSKFGAVQR</sequence>
<dbReference type="InterPro" id="IPR005121">
    <property type="entry name" value="Fdx_antiC-bd"/>
</dbReference>
<evidence type="ECO:0000256" key="12">
    <source>
        <dbReference type="ARBA" id="ARBA00022917"/>
    </source>
</evidence>
<dbReference type="GO" id="GO:0004826">
    <property type="term" value="F:phenylalanine-tRNA ligase activity"/>
    <property type="evidence" value="ECO:0007669"/>
    <property type="project" value="UniProtKB-UniRule"/>
</dbReference>
<dbReference type="Pfam" id="PF01588">
    <property type="entry name" value="tRNA_bind"/>
    <property type="match status" value="1"/>
</dbReference>
<feature type="domain" description="TRNA-binding" evidence="17">
    <location>
        <begin position="39"/>
        <end position="148"/>
    </location>
</feature>
<dbReference type="PROSITE" id="PS50886">
    <property type="entry name" value="TRBD"/>
    <property type="match status" value="1"/>
</dbReference>
<feature type="domain" description="FDX-ACB" evidence="18">
    <location>
        <begin position="694"/>
        <end position="787"/>
    </location>
</feature>
<dbReference type="KEGG" id="bthg:MS2017_0769"/>
<dbReference type="HAMAP" id="MF_00283">
    <property type="entry name" value="Phe_tRNA_synth_beta1"/>
    <property type="match status" value="1"/>
</dbReference>
<keyword evidence="13 15" id="KW-0030">Aminoacyl-tRNA synthetase</keyword>
<name>A0A3G3IKW4_9GAMM</name>
<keyword evidence="8 15" id="KW-0547">Nucleotide-binding</keyword>
<dbReference type="Gene3D" id="3.50.40.10">
    <property type="entry name" value="Phenylalanyl-trna Synthetase, Chain B, domain 3"/>
    <property type="match status" value="1"/>
</dbReference>
<evidence type="ECO:0000256" key="7">
    <source>
        <dbReference type="ARBA" id="ARBA00022723"/>
    </source>
</evidence>
<evidence type="ECO:0000256" key="14">
    <source>
        <dbReference type="ARBA" id="ARBA00049255"/>
    </source>
</evidence>
<dbReference type="Gene3D" id="3.30.56.10">
    <property type="match status" value="2"/>
</dbReference>
<feature type="binding site" evidence="15">
    <location>
        <position position="464"/>
    </location>
    <ligand>
        <name>Mg(2+)</name>
        <dbReference type="ChEBI" id="CHEBI:18420"/>
        <note>shared with alpha subunit</note>
    </ligand>
</feature>
<dbReference type="Pfam" id="PF03147">
    <property type="entry name" value="FDX-ACB"/>
    <property type="match status" value="1"/>
</dbReference>
<comment type="catalytic activity">
    <reaction evidence="14 15">
        <text>tRNA(Phe) + L-phenylalanine + ATP = L-phenylalanyl-tRNA(Phe) + AMP + diphosphate + H(+)</text>
        <dbReference type="Rhea" id="RHEA:19413"/>
        <dbReference type="Rhea" id="RHEA-COMP:9668"/>
        <dbReference type="Rhea" id="RHEA-COMP:9699"/>
        <dbReference type="ChEBI" id="CHEBI:15378"/>
        <dbReference type="ChEBI" id="CHEBI:30616"/>
        <dbReference type="ChEBI" id="CHEBI:33019"/>
        <dbReference type="ChEBI" id="CHEBI:58095"/>
        <dbReference type="ChEBI" id="CHEBI:78442"/>
        <dbReference type="ChEBI" id="CHEBI:78531"/>
        <dbReference type="ChEBI" id="CHEBI:456215"/>
        <dbReference type="EC" id="6.1.1.20"/>
    </reaction>
</comment>
<comment type="cofactor">
    <cofactor evidence="15">
        <name>Mg(2+)</name>
        <dbReference type="ChEBI" id="CHEBI:18420"/>
    </cofactor>
    <text evidence="15">Binds 2 magnesium ions per tetramer.</text>
</comment>
<protein>
    <recommendedName>
        <fullName evidence="15">Phenylalanine--tRNA ligase beta subunit</fullName>
        <ecNumber evidence="15">6.1.1.20</ecNumber>
    </recommendedName>
    <alternativeName>
        <fullName evidence="15">Phenylalanyl-tRNA synthetase beta subunit</fullName>
        <shortName evidence="15">PheRS</shortName>
    </alternativeName>
</protein>
<dbReference type="PROSITE" id="PS51447">
    <property type="entry name" value="FDX_ACB"/>
    <property type="match status" value="1"/>
</dbReference>
<evidence type="ECO:0000313" key="21">
    <source>
        <dbReference type="Proteomes" id="UP000278334"/>
    </source>
</evidence>
<keyword evidence="5 16" id="KW-0820">tRNA-binding</keyword>
<dbReference type="Gene3D" id="2.40.50.140">
    <property type="entry name" value="Nucleic acid-binding proteins"/>
    <property type="match status" value="1"/>
</dbReference>
<evidence type="ECO:0000256" key="2">
    <source>
        <dbReference type="ARBA" id="ARBA00008653"/>
    </source>
</evidence>
<dbReference type="GO" id="GO:0000049">
    <property type="term" value="F:tRNA binding"/>
    <property type="evidence" value="ECO:0007669"/>
    <property type="project" value="UniProtKB-UniRule"/>
</dbReference>
<dbReference type="PROSITE" id="PS51483">
    <property type="entry name" value="B5"/>
    <property type="match status" value="1"/>
</dbReference>
<keyword evidence="10 15" id="KW-0460">Magnesium</keyword>
<comment type="subunit">
    <text evidence="3 15">Tetramer of two alpha and two beta subunits.</text>
</comment>
<dbReference type="CDD" id="cd00769">
    <property type="entry name" value="PheRS_beta_core"/>
    <property type="match status" value="1"/>
</dbReference>
<dbReference type="NCBIfam" id="NF045760">
    <property type="entry name" value="YtpR"/>
    <property type="match status" value="1"/>
</dbReference>
<dbReference type="SMART" id="SM00873">
    <property type="entry name" value="B3_4"/>
    <property type="match status" value="1"/>
</dbReference>
<dbReference type="InterPro" id="IPR012340">
    <property type="entry name" value="NA-bd_OB-fold"/>
</dbReference>
<dbReference type="InterPro" id="IPR009061">
    <property type="entry name" value="DNA-bd_dom_put_sf"/>
</dbReference>
<dbReference type="SMART" id="SM00874">
    <property type="entry name" value="B5"/>
    <property type="match status" value="1"/>
</dbReference>
<keyword evidence="11 16" id="KW-0694">RNA-binding</keyword>
<dbReference type="SUPFAM" id="SSF54991">
    <property type="entry name" value="Anticodon-binding domain of PheRS"/>
    <property type="match status" value="1"/>
</dbReference>
<organism evidence="20 21">
    <name type="scientific">Bathymodiolus thermophilus thioautotrophic gill symbiont</name>
    <dbReference type="NCBI Taxonomy" id="2360"/>
    <lineage>
        <taxon>Bacteria</taxon>
        <taxon>Pseudomonadati</taxon>
        <taxon>Pseudomonadota</taxon>
        <taxon>Gammaproteobacteria</taxon>
        <taxon>sulfur-oxidizing symbionts</taxon>
    </lineage>
</organism>
<evidence type="ECO:0000313" key="20">
    <source>
        <dbReference type="EMBL" id="AYQ56497.1"/>
    </source>
</evidence>
<dbReference type="InterPro" id="IPR004532">
    <property type="entry name" value="Phe-tRNA-ligase_IIc_bsu_bact"/>
</dbReference>
<keyword evidence="12 15" id="KW-0648">Protein biosynthesis</keyword>
<dbReference type="GO" id="GO:0006432">
    <property type="term" value="P:phenylalanyl-tRNA aminoacylation"/>
    <property type="evidence" value="ECO:0007669"/>
    <property type="project" value="UniProtKB-UniRule"/>
</dbReference>
<evidence type="ECO:0000256" key="1">
    <source>
        <dbReference type="ARBA" id="ARBA00004496"/>
    </source>
</evidence>
<evidence type="ECO:0000256" key="4">
    <source>
        <dbReference type="ARBA" id="ARBA00022490"/>
    </source>
</evidence>
<proteinExistence type="inferred from homology"/>
<comment type="similarity">
    <text evidence="2 15">Belongs to the phenylalanyl-tRNA synthetase beta subunit family. Type 1 subfamily.</text>
</comment>
<feature type="binding site" evidence="15">
    <location>
        <position position="454"/>
    </location>
    <ligand>
        <name>Mg(2+)</name>
        <dbReference type="ChEBI" id="CHEBI:18420"/>
        <note>shared with alpha subunit</note>
    </ligand>
</feature>
<dbReference type="Proteomes" id="UP000278334">
    <property type="component" value="Chromosome"/>
</dbReference>
<dbReference type="EMBL" id="CP024634">
    <property type="protein sequence ID" value="AYQ56497.1"/>
    <property type="molecule type" value="Genomic_DNA"/>
</dbReference>
<feature type="binding site" evidence="15">
    <location>
        <position position="463"/>
    </location>
    <ligand>
        <name>Mg(2+)</name>
        <dbReference type="ChEBI" id="CHEBI:18420"/>
        <note>shared with alpha subunit</note>
    </ligand>
</feature>
<evidence type="ECO:0000256" key="6">
    <source>
        <dbReference type="ARBA" id="ARBA00022598"/>
    </source>
</evidence>
<dbReference type="SUPFAM" id="SSF50249">
    <property type="entry name" value="Nucleic acid-binding proteins"/>
    <property type="match status" value="1"/>
</dbReference>
<dbReference type="PANTHER" id="PTHR10947">
    <property type="entry name" value="PHENYLALANYL-TRNA SYNTHETASE BETA CHAIN AND LEUCINE-RICH REPEAT-CONTAINING PROTEIN 47"/>
    <property type="match status" value="1"/>
</dbReference>
<dbReference type="Gene3D" id="3.30.930.10">
    <property type="entry name" value="Bira Bifunctional Protein, Domain 2"/>
    <property type="match status" value="1"/>
</dbReference>
<dbReference type="CDD" id="cd02796">
    <property type="entry name" value="tRNA_bind_bactPheRS"/>
    <property type="match status" value="1"/>
</dbReference>
<dbReference type="PANTHER" id="PTHR10947:SF0">
    <property type="entry name" value="PHENYLALANINE--TRNA LIGASE BETA SUBUNIT"/>
    <property type="match status" value="1"/>
</dbReference>
<evidence type="ECO:0000256" key="10">
    <source>
        <dbReference type="ARBA" id="ARBA00022842"/>
    </source>
</evidence>